<dbReference type="GO" id="GO:0004252">
    <property type="term" value="F:serine-type endopeptidase activity"/>
    <property type="evidence" value="ECO:0007669"/>
    <property type="project" value="InterPro"/>
</dbReference>
<feature type="binding site" evidence="1">
    <location>
        <position position="181"/>
    </location>
    <ligand>
        <name>Ca(2+)</name>
        <dbReference type="ChEBI" id="CHEBI:29108"/>
    </ligand>
</feature>
<dbReference type="PANTHER" id="PTHR14218:SF15">
    <property type="entry name" value="TRIPEPTIDYL-PEPTIDASE 1"/>
    <property type="match status" value="1"/>
</dbReference>
<organism evidence="3 4">
    <name type="scientific">Clathrus columnatus</name>
    <dbReference type="NCBI Taxonomy" id="1419009"/>
    <lineage>
        <taxon>Eukaryota</taxon>
        <taxon>Fungi</taxon>
        <taxon>Dikarya</taxon>
        <taxon>Basidiomycota</taxon>
        <taxon>Agaricomycotina</taxon>
        <taxon>Agaricomycetes</taxon>
        <taxon>Phallomycetidae</taxon>
        <taxon>Phallales</taxon>
        <taxon>Clathraceae</taxon>
        <taxon>Clathrus</taxon>
    </lineage>
</organism>
<dbReference type="InterPro" id="IPR036852">
    <property type="entry name" value="Peptidase_S8/S53_dom_sf"/>
</dbReference>
<comment type="caution">
    <text evidence="1">Lacks conserved residue(s) required for the propagation of feature annotation.</text>
</comment>
<gene>
    <name evidence="3" type="ORF">Clacol_006117</name>
</gene>
<dbReference type="InterPro" id="IPR050819">
    <property type="entry name" value="Tripeptidyl-peptidase_I"/>
</dbReference>
<evidence type="ECO:0000313" key="4">
    <source>
        <dbReference type="Proteomes" id="UP001050691"/>
    </source>
</evidence>
<evidence type="ECO:0000259" key="2">
    <source>
        <dbReference type="PROSITE" id="PS51695"/>
    </source>
</evidence>
<dbReference type="PROSITE" id="PS51695">
    <property type="entry name" value="SEDOLISIN"/>
    <property type="match status" value="1"/>
</dbReference>
<evidence type="ECO:0000313" key="3">
    <source>
        <dbReference type="EMBL" id="GJJ11879.1"/>
    </source>
</evidence>
<dbReference type="GO" id="GO:0006508">
    <property type="term" value="P:proteolysis"/>
    <property type="evidence" value="ECO:0007669"/>
    <property type="project" value="InterPro"/>
</dbReference>
<dbReference type="GO" id="GO:0046872">
    <property type="term" value="F:metal ion binding"/>
    <property type="evidence" value="ECO:0007669"/>
    <property type="project" value="UniProtKB-UniRule"/>
</dbReference>
<name>A0AAV5AB78_9AGAM</name>
<feature type="binding site" evidence="1">
    <location>
        <position position="182"/>
    </location>
    <ligand>
        <name>Ca(2+)</name>
        <dbReference type="ChEBI" id="CHEBI:29108"/>
    </ligand>
</feature>
<keyword evidence="4" id="KW-1185">Reference proteome</keyword>
<sequence length="219" mass="22684">MADNLISTICEAIQQYVTRGGTFVAAAGDAAVSSAQSPSCTTFQPFFPGTCPWALAVGATDWSSGTEVAAAVDGSSGGFSNIFPVQDYQANAVTGYLDQIGDLYAGLYNKTGRGFPDIAVVGSNLQGHNQGSFTNGNGSPVSVPIVAAMISGLNQQRANEGKPSLGFLNPLLYENKDILNDITQGSGINPECNFPVKSGWDPITGLGSPHFDKLASILV</sequence>
<dbReference type="SUPFAM" id="SSF52743">
    <property type="entry name" value="Subtilisin-like"/>
    <property type="match status" value="1"/>
</dbReference>
<proteinExistence type="predicted"/>
<dbReference type="Proteomes" id="UP001050691">
    <property type="component" value="Unassembled WGS sequence"/>
</dbReference>
<comment type="caution">
    <text evidence="3">The sequence shown here is derived from an EMBL/GenBank/DDBJ whole genome shotgun (WGS) entry which is preliminary data.</text>
</comment>
<dbReference type="Gene3D" id="3.40.50.200">
    <property type="entry name" value="Peptidase S8/S53 domain"/>
    <property type="match status" value="1"/>
</dbReference>
<keyword evidence="1" id="KW-0479">Metal-binding</keyword>
<feature type="binding site" evidence="1">
    <location>
        <position position="201"/>
    </location>
    <ligand>
        <name>Ca(2+)</name>
        <dbReference type="ChEBI" id="CHEBI:29108"/>
    </ligand>
</feature>
<feature type="domain" description="Peptidase S53" evidence="2">
    <location>
        <begin position="1"/>
        <end position="219"/>
    </location>
</feature>
<evidence type="ECO:0000256" key="1">
    <source>
        <dbReference type="PROSITE-ProRule" id="PRU01032"/>
    </source>
</evidence>
<dbReference type="PANTHER" id="PTHR14218">
    <property type="entry name" value="PROTEASE S8 TRIPEPTIDYL PEPTIDASE I CLN2"/>
    <property type="match status" value="1"/>
</dbReference>
<dbReference type="EMBL" id="BPWL01000007">
    <property type="protein sequence ID" value="GJJ11879.1"/>
    <property type="molecule type" value="Genomic_DNA"/>
</dbReference>
<dbReference type="GO" id="GO:0008240">
    <property type="term" value="F:tripeptidyl-peptidase activity"/>
    <property type="evidence" value="ECO:0007669"/>
    <property type="project" value="TreeGrafter"/>
</dbReference>
<reference evidence="3" key="1">
    <citation type="submission" date="2021-10" db="EMBL/GenBank/DDBJ databases">
        <title>De novo Genome Assembly of Clathrus columnatus (Basidiomycota, Fungi) Using Illumina and Nanopore Sequence Data.</title>
        <authorList>
            <person name="Ogiso-Tanaka E."/>
            <person name="Itagaki H."/>
            <person name="Hosoya T."/>
            <person name="Hosaka K."/>
        </authorList>
    </citation>
    <scope>NUCLEOTIDE SEQUENCE</scope>
    <source>
        <strain evidence="3">MO-923</strain>
    </source>
</reference>
<feature type="binding site" evidence="1">
    <location>
        <position position="199"/>
    </location>
    <ligand>
        <name>Ca(2+)</name>
        <dbReference type="ChEBI" id="CHEBI:29108"/>
    </ligand>
</feature>
<accession>A0AAV5AB78</accession>
<comment type="cofactor">
    <cofactor evidence="1">
        <name>Ca(2+)</name>
        <dbReference type="ChEBI" id="CHEBI:29108"/>
    </cofactor>
    <text evidence="1">Binds 1 Ca(2+) ion per subunit.</text>
</comment>
<dbReference type="InterPro" id="IPR030400">
    <property type="entry name" value="Sedolisin_dom"/>
</dbReference>
<keyword evidence="1" id="KW-0106">Calcium</keyword>
<dbReference type="AlphaFoldDB" id="A0AAV5AB78"/>
<protein>
    <recommendedName>
        <fullName evidence="2">Peptidase S53 domain-containing protein</fullName>
    </recommendedName>
</protein>